<name>A0A1F6UYS1_9BACT</name>
<reference evidence="2 3" key="1">
    <citation type="journal article" date="2016" name="Nat. Commun.">
        <title>Thousands of microbial genomes shed light on interconnected biogeochemical processes in an aquifer system.</title>
        <authorList>
            <person name="Anantharaman K."/>
            <person name="Brown C.T."/>
            <person name="Hug L.A."/>
            <person name="Sharon I."/>
            <person name="Castelle C.J."/>
            <person name="Probst A.J."/>
            <person name="Thomas B.C."/>
            <person name="Singh A."/>
            <person name="Wilkins M.J."/>
            <person name="Karaoz U."/>
            <person name="Brodie E.L."/>
            <person name="Williams K.H."/>
            <person name="Hubbard S.S."/>
            <person name="Banfield J.F."/>
        </authorList>
    </citation>
    <scope>NUCLEOTIDE SEQUENCE [LARGE SCALE GENOMIC DNA]</scope>
</reference>
<proteinExistence type="predicted"/>
<evidence type="ECO:0000313" key="3">
    <source>
        <dbReference type="Proteomes" id="UP000177602"/>
    </source>
</evidence>
<dbReference type="EMBL" id="MFTN01000026">
    <property type="protein sequence ID" value="OGI62555.1"/>
    <property type="molecule type" value="Genomic_DNA"/>
</dbReference>
<dbReference type="Proteomes" id="UP000177602">
    <property type="component" value="Unassembled WGS sequence"/>
</dbReference>
<dbReference type="AlphaFoldDB" id="A0A1F6UYS1"/>
<dbReference type="InterPro" id="IPR050765">
    <property type="entry name" value="Riboflavin_Biosynth_HTPR"/>
</dbReference>
<dbReference type="GO" id="GO:0009231">
    <property type="term" value="P:riboflavin biosynthetic process"/>
    <property type="evidence" value="ECO:0007669"/>
    <property type="project" value="InterPro"/>
</dbReference>
<gene>
    <name evidence="2" type="ORF">A2818_02370</name>
</gene>
<evidence type="ECO:0000313" key="2">
    <source>
        <dbReference type="EMBL" id="OGI62555.1"/>
    </source>
</evidence>
<comment type="caution">
    <text evidence="2">The sequence shown here is derived from an EMBL/GenBank/DDBJ whole genome shotgun (WGS) entry which is preliminary data.</text>
</comment>
<evidence type="ECO:0000259" key="1">
    <source>
        <dbReference type="Pfam" id="PF01872"/>
    </source>
</evidence>
<organism evidence="2 3">
    <name type="scientific">Candidatus Nomurabacteria bacterium RIFCSPHIGHO2_01_FULL_40_12</name>
    <dbReference type="NCBI Taxonomy" id="1801737"/>
    <lineage>
        <taxon>Bacteria</taxon>
        <taxon>Candidatus Nomuraibacteriota</taxon>
    </lineage>
</organism>
<dbReference type="STRING" id="1801737.A2818_02370"/>
<dbReference type="Pfam" id="PF01872">
    <property type="entry name" value="RibD_C"/>
    <property type="match status" value="1"/>
</dbReference>
<dbReference type="Gene3D" id="3.40.430.10">
    <property type="entry name" value="Dihydrofolate Reductase, subunit A"/>
    <property type="match status" value="1"/>
</dbReference>
<dbReference type="PANTHER" id="PTHR38011">
    <property type="entry name" value="DIHYDROFOLATE REDUCTASE FAMILY PROTEIN (AFU_ORTHOLOGUE AFUA_8G06820)"/>
    <property type="match status" value="1"/>
</dbReference>
<dbReference type="InterPro" id="IPR002734">
    <property type="entry name" value="RibDG_C"/>
</dbReference>
<protein>
    <recommendedName>
        <fullName evidence="1">Bacterial bifunctional deaminase-reductase C-terminal domain-containing protein</fullName>
    </recommendedName>
</protein>
<dbReference type="InterPro" id="IPR024072">
    <property type="entry name" value="DHFR-like_dom_sf"/>
</dbReference>
<dbReference type="GO" id="GO:0008703">
    <property type="term" value="F:5-amino-6-(5-phosphoribosylamino)uracil reductase activity"/>
    <property type="evidence" value="ECO:0007669"/>
    <property type="project" value="InterPro"/>
</dbReference>
<accession>A0A1F6UYS1</accession>
<dbReference type="SUPFAM" id="SSF53597">
    <property type="entry name" value="Dihydrofolate reductase-like"/>
    <property type="match status" value="1"/>
</dbReference>
<feature type="domain" description="Bacterial bifunctional deaminase-reductase C-terminal" evidence="1">
    <location>
        <begin position="14"/>
        <end position="165"/>
    </location>
</feature>
<sequence>MNRKPKPHKVIYTAYVATSIDGRIAESHQSGIDWTSKEDWNFFQKSLSKMDAVIVGHNTYRVFKDRLKWRNTIVLVSKVGPLKVRGKVIFLNPKKSNLKKFLQTKGYKNIAVLGGSKVYDFCLSNKMLDELFVTIEPYVFTTGVPMFSGVKFKKNKFSLIMVKKLNKRGTLLLKYKNQNKNAD</sequence>